<name>A0A507R403_MONPU</name>
<feature type="region of interest" description="Disordered" evidence="1">
    <location>
        <begin position="64"/>
        <end position="128"/>
    </location>
</feature>
<reference evidence="3 4" key="1">
    <citation type="submission" date="2019-06" db="EMBL/GenBank/DDBJ databases">
        <title>Wine fermentation using esterase from Monascus purpureus.</title>
        <authorList>
            <person name="Geng C."/>
            <person name="Zhang Y."/>
        </authorList>
    </citation>
    <scope>NUCLEOTIDE SEQUENCE [LARGE SCALE GENOMIC DNA]</scope>
    <source>
        <strain evidence="3">HQ1</strain>
    </source>
</reference>
<evidence type="ECO:0000256" key="1">
    <source>
        <dbReference type="SAM" id="MobiDB-lite"/>
    </source>
</evidence>
<keyword evidence="2" id="KW-0812">Transmembrane</keyword>
<sequence>MASNTLPYLQKLRKDRLVQLAVDTNLSEYEDLNKPDLVIALDKHLRQHQDDFDQNPNFIDYYKRLSLPPRSTPRREIKPDPSATPDRGLRMSTRRRRRPARLTSNDSEEAPSNAESPTPSDAAETPARQSLLPQVAIPTSLATGPRTTDRPTRWTRKRIYDALSDSRPVHWISILREWLSDFKVIQVLIVVMEAIWVAIHLLPVRGSASWPDFFHLASSSVWAPFSLWLLTNVLVPLTFAFFCNVSKATILRNHNRVYSTRSVSVAASEESNIDYLSFCIARGLIGYIIYGNKVSVAGLLSRSAISKVNAAYPGRWVGMLIAASIGAVETLYQAVLRRQF</sequence>
<dbReference type="STRING" id="5098.A0A507R403"/>
<accession>A0A507R403</accession>
<evidence type="ECO:0000313" key="3">
    <source>
        <dbReference type="EMBL" id="TQB76342.1"/>
    </source>
</evidence>
<evidence type="ECO:0000256" key="2">
    <source>
        <dbReference type="SAM" id="Phobius"/>
    </source>
</evidence>
<dbReference type="PANTHER" id="PTHR41807:SF1">
    <property type="entry name" value="GLUTATHIONE TRANSFERASE 3"/>
    <property type="match status" value="1"/>
</dbReference>
<gene>
    <name evidence="3" type="ORF">MPDQ_000165</name>
</gene>
<organism evidence="3 4">
    <name type="scientific">Monascus purpureus</name>
    <name type="common">Red mold</name>
    <name type="synonym">Monascus anka</name>
    <dbReference type="NCBI Taxonomy" id="5098"/>
    <lineage>
        <taxon>Eukaryota</taxon>
        <taxon>Fungi</taxon>
        <taxon>Dikarya</taxon>
        <taxon>Ascomycota</taxon>
        <taxon>Pezizomycotina</taxon>
        <taxon>Eurotiomycetes</taxon>
        <taxon>Eurotiomycetidae</taxon>
        <taxon>Eurotiales</taxon>
        <taxon>Aspergillaceae</taxon>
        <taxon>Monascus</taxon>
    </lineage>
</organism>
<dbReference type="GO" id="GO:0016020">
    <property type="term" value="C:membrane"/>
    <property type="evidence" value="ECO:0007669"/>
    <property type="project" value="TreeGrafter"/>
</dbReference>
<proteinExistence type="predicted"/>
<dbReference type="OrthoDB" id="4034134at2759"/>
<keyword evidence="2" id="KW-0472">Membrane</keyword>
<evidence type="ECO:0000313" key="4">
    <source>
        <dbReference type="Proteomes" id="UP000319663"/>
    </source>
</evidence>
<dbReference type="PANTHER" id="PTHR41807">
    <property type="entry name" value="GLUTATHIONE TRANSFERASE 3"/>
    <property type="match status" value="1"/>
</dbReference>
<comment type="caution">
    <text evidence="3">The sequence shown here is derived from an EMBL/GenBank/DDBJ whole genome shotgun (WGS) entry which is preliminary data.</text>
</comment>
<feature type="transmembrane region" description="Helical" evidence="2">
    <location>
        <begin position="222"/>
        <end position="243"/>
    </location>
</feature>
<dbReference type="AlphaFoldDB" id="A0A507R403"/>
<dbReference type="InterPro" id="IPR038872">
    <property type="entry name" value="Put_GTT3"/>
</dbReference>
<keyword evidence="4" id="KW-1185">Reference proteome</keyword>
<dbReference type="Proteomes" id="UP000319663">
    <property type="component" value="Unassembled WGS sequence"/>
</dbReference>
<dbReference type="EMBL" id="VIFY01000010">
    <property type="protein sequence ID" value="TQB76342.1"/>
    <property type="molecule type" value="Genomic_DNA"/>
</dbReference>
<keyword evidence="2" id="KW-1133">Transmembrane helix</keyword>
<feature type="transmembrane region" description="Helical" evidence="2">
    <location>
        <begin position="184"/>
        <end position="202"/>
    </location>
</feature>
<protein>
    <submittedName>
        <fullName evidence="3">Uncharacterized protein</fullName>
    </submittedName>
</protein>